<dbReference type="Proteomes" id="UP000282423">
    <property type="component" value="Unassembled WGS sequence"/>
</dbReference>
<feature type="chain" id="PRO_5019084026" evidence="6">
    <location>
        <begin position="23"/>
        <end position="563"/>
    </location>
</feature>
<evidence type="ECO:0000313" key="10">
    <source>
        <dbReference type="Proteomes" id="UP000282423"/>
    </source>
</evidence>
<comment type="caution">
    <text evidence="9">The sequence shown here is derived from an EMBL/GenBank/DDBJ whole genome shotgun (WGS) entry which is preliminary data.</text>
</comment>
<dbReference type="Gene3D" id="1.25.40.390">
    <property type="match status" value="1"/>
</dbReference>
<protein>
    <submittedName>
        <fullName evidence="9">RagB/SusD family nutrient uptake outer membrane protein</fullName>
    </submittedName>
</protein>
<comment type="subcellular location">
    <subcellularLocation>
        <location evidence="1">Cell outer membrane</location>
    </subcellularLocation>
</comment>
<dbReference type="InterPro" id="IPR012944">
    <property type="entry name" value="SusD_RagB_dom"/>
</dbReference>
<evidence type="ECO:0000256" key="2">
    <source>
        <dbReference type="ARBA" id="ARBA00006275"/>
    </source>
</evidence>
<feature type="domain" description="RagB/SusD" evidence="7">
    <location>
        <begin position="259"/>
        <end position="563"/>
    </location>
</feature>
<evidence type="ECO:0000259" key="8">
    <source>
        <dbReference type="Pfam" id="PF14322"/>
    </source>
</evidence>
<dbReference type="InterPro" id="IPR033985">
    <property type="entry name" value="SusD-like_N"/>
</dbReference>
<evidence type="ECO:0000256" key="1">
    <source>
        <dbReference type="ARBA" id="ARBA00004442"/>
    </source>
</evidence>
<gene>
    <name evidence="9" type="ORF">D7322_18285</name>
</gene>
<keyword evidence="10" id="KW-1185">Reference proteome</keyword>
<proteinExistence type="inferred from homology"/>
<dbReference type="OrthoDB" id="5694214at2"/>
<dbReference type="AlphaFoldDB" id="A0A420VUR3"/>
<dbReference type="PROSITE" id="PS50007">
    <property type="entry name" value="PIPLC_X_DOMAIN"/>
    <property type="match status" value="1"/>
</dbReference>
<comment type="similarity">
    <text evidence="2">Belongs to the SusD family.</text>
</comment>
<dbReference type="Pfam" id="PF07980">
    <property type="entry name" value="SusD_RagB"/>
    <property type="match status" value="1"/>
</dbReference>
<keyword evidence="5" id="KW-0998">Cell outer membrane</keyword>
<organism evidence="9 10">
    <name type="scientific">Sphingobacterium puteale</name>
    <dbReference type="NCBI Taxonomy" id="2420510"/>
    <lineage>
        <taxon>Bacteria</taxon>
        <taxon>Pseudomonadati</taxon>
        <taxon>Bacteroidota</taxon>
        <taxon>Sphingobacteriia</taxon>
        <taxon>Sphingobacteriales</taxon>
        <taxon>Sphingobacteriaceae</taxon>
        <taxon>Sphingobacterium</taxon>
    </lineage>
</organism>
<dbReference type="Pfam" id="PF14322">
    <property type="entry name" value="SusD-like_3"/>
    <property type="match status" value="1"/>
</dbReference>
<name>A0A420VUR3_9SPHI</name>
<dbReference type="EMBL" id="RBWS01000014">
    <property type="protein sequence ID" value="RKO70128.1"/>
    <property type="molecule type" value="Genomic_DNA"/>
</dbReference>
<accession>A0A420VUR3</accession>
<reference evidence="9 10" key="1">
    <citation type="submission" date="2018-10" db="EMBL/GenBank/DDBJ databases">
        <title>Sphingobacterium sp. M05W1-28.</title>
        <authorList>
            <person name="Cai H."/>
        </authorList>
    </citation>
    <scope>NUCLEOTIDE SEQUENCE [LARGE SCALE GENOMIC DNA]</scope>
    <source>
        <strain evidence="9 10">M05W1-28</strain>
    </source>
</reference>
<evidence type="ECO:0000256" key="3">
    <source>
        <dbReference type="ARBA" id="ARBA00022729"/>
    </source>
</evidence>
<dbReference type="PROSITE" id="PS51257">
    <property type="entry name" value="PROKAR_LIPOPROTEIN"/>
    <property type="match status" value="1"/>
</dbReference>
<sequence length="563" mass="64036">MKRIIYLYVLAGLLLSSCEKFLDSEPTTSITQDNYWKTQNDAVKFITDIYASTFPTVYEGSIFFDEMMSDNAFLVWSGWYTDIRLLANGTQDASGTAPYNIWTQHYANIRKCYTVYENIDKITGISDQDKNTLIAEVKFLEAYNYHRLVFFFGHVPLITKTLTDQESKTVKQSERQDVVNHILNRLDEAIAQLSGKSQAKGRADWGSSLALKARVLLLENRFVDLLPITQQLSEKYTLNTVGDTPYEDLFSGKAENSNEIIFSMVRRASSGGVAEGHFSNQIFFLKGMSGGDALRACTPTGTLVDSYPMADGRLLTENGSTYNPAKPYVSRDPRFYQSIIYPTGNINYWNGTSVQSTLYDPEDKSTMIKLQQYDAPEPSSSGYMWNKYVDWSPHAMVQITDCTNDIIIMRYADILLMRAEALVEINGAGAKAEVIDIIDRLRNRVKGGAVHRENYNTKDQLLALVRNERRIELANEGLRYFDLIRWKAAEKSPALDGYGLKGDLYGAMMRKDGVGKSDRTISIQGQERRWIEERFFNPAKHYLQPIPQKEIDLNPNLVQNPNW</sequence>
<evidence type="ECO:0000256" key="6">
    <source>
        <dbReference type="SAM" id="SignalP"/>
    </source>
</evidence>
<dbReference type="SUPFAM" id="SSF48452">
    <property type="entry name" value="TPR-like"/>
    <property type="match status" value="1"/>
</dbReference>
<dbReference type="InterPro" id="IPR011990">
    <property type="entry name" value="TPR-like_helical_dom_sf"/>
</dbReference>
<feature type="signal peptide" evidence="6">
    <location>
        <begin position="1"/>
        <end position="22"/>
    </location>
</feature>
<evidence type="ECO:0000256" key="4">
    <source>
        <dbReference type="ARBA" id="ARBA00023136"/>
    </source>
</evidence>
<feature type="domain" description="SusD-like N-terminal" evidence="8">
    <location>
        <begin position="20"/>
        <end position="217"/>
    </location>
</feature>
<evidence type="ECO:0000259" key="7">
    <source>
        <dbReference type="Pfam" id="PF07980"/>
    </source>
</evidence>
<keyword evidence="4" id="KW-0472">Membrane</keyword>
<dbReference type="GO" id="GO:0009279">
    <property type="term" value="C:cell outer membrane"/>
    <property type="evidence" value="ECO:0007669"/>
    <property type="project" value="UniProtKB-SubCell"/>
</dbReference>
<keyword evidence="3 6" id="KW-0732">Signal</keyword>
<evidence type="ECO:0000313" key="9">
    <source>
        <dbReference type="EMBL" id="RKO70128.1"/>
    </source>
</evidence>
<dbReference type="RefSeq" id="WP_121125684.1">
    <property type="nucleotide sequence ID" value="NZ_RBWS01000014.1"/>
</dbReference>
<evidence type="ECO:0000256" key="5">
    <source>
        <dbReference type="ARBA" id="ARBA00023237"/>
    </source>
</evidence>